<proteinExistence type="predicted"/>
<dbReference type="EMBL" id="LAZR01011962">
    <property type="protein sequence ID" value="KKM50412.1"/>
    <property type="molecule type" value="Genomic_DNA"/>
</dbReference>
<protein>
    <recommendedName>
        <fullName evidence="4">Glycoside hydrolase 123 C-terminal domain-containing protein</fullName>
    </recommendedName>
</protein>
<evidence type="ECO:0000259" key="2">
    <source>
        <dbReference type="Pfam" id="PF22680"/>
    </source>
</evidence>
<name>A0A0F9J9W8_9ZZZZ</name>
<evidence type="ECO:0000313" key="3">
    <source>
        <dbReference type="EMBL" id="KKM50412.1"/>
    </source>
</evidence>
<accession>A0A0F9J9W8</accession>
<evidence type="ECO:0000259" key="1">
    <source>
        <dbReference type="Pfam" id="PF13320"/>
    </source>
</evidence>
<feature type="domain" description="Glycoside hydrolase 123 N-terminal" evidence="2">
    <location>
        <begin position="266"/>
        <end position="403"/>
    </location>
</feature>
<feature type="domain" description="Glycoside hydrolase 123 catalytic" evidence="1">
    <location>
        <begin position="437"/>
        <end position="615"/>
    </location>
</feature>
<evidence type="ECO:0008006" key="4">
    <source>
        <dbReference type="Google" id="ProtNLM"/>
    </source>
</evidence>
<dbReference type="Gene3D" id="2.60.120.260">
    <property type="entry name" value="Galactose-binding domain-like"/>
    <property type="match status" value="1"/>
</dbReference>
<comment type="caution">
    <text evidence="3">The sequence shown here is derived from an EMBL/GenBank/DDBJ whole genome shotgun (WGS) entry which is preliminary data.</text>
</comment>
<organism evidence="3">
    <name type="scientific">marine sediment metagenome</name>
    <dbReference type="NCBI Taxonomy" id="412755"/>
    <lineage>
        <taxon>unclassified sequences</taxon>
        <taxon>metagenomes</taxon>
        <taxon>ecological metagenomes</taxon>
    </lineage>
</organism>
<gene>
    <name evidence="3" type="ORF">LCGC14_1556050</name>
</gene>
<dbReference type="AlphaFoldDB" id="A0A0F9J9W8"/>
<sequence>DLDWPRVRNPHLMGVPPAGPFFSGMSQLDIGRAAFRSYFEITKVDKADLSLSLTYRGGVRVFLNGKEIARQHLPKGKLDTRTTADEYPPEAYVMLEGEGEAYGASKRRKKEGVLFWADLHGPFQQVKPSRHQLERPQTKAIWDRVQGLRDRKIDNLKLPVNLLKKGSNCLAIEVFRSNLHPVVLNRRMPWGWSSQTPNSNIAWSHCCLPGIALKASIGTAVSGLKKPTGLRVWAEDIHAELYPFDFLESGAPMGKLHALGPRNGAASAMLIVGADRDLRGVEINVSDLKHERAANVLPASQLSVASLKQRFIRKSASNRCFNSSRGRVLKKRYPKELPFLEKYNGRVESGYRFYVRNKLSYLDQLQPGVLGQVKKNTIQPYWIGVQIPKDASAGKYKGTVTIEGPGMAKAVLPLTVEVMGWVLPNPNDFQTVVGIEQNPYGVAKQYKVKLWSEEHFRLIEESMKQLARAGNDWLVVPCSKSTQFGNRDDQMIRWTRKKDGSLSFDFSILDRYLDLALKHWKSLDVINFVIAAGNQLDVRFNVMDEASGKVEVLQVCDPKGGLLKARKTDLAAFAKAVHKHMKARNLLQSTYWGFTWDNVGNPAGLKEFLAETAPGIVWCRGGHNYWFNEYYKVSTSQYGWSCDVDALKFGWKSDRFALLSGSCRVNPISDNNPPHVYRTFVDNGLTSGLRGVAQVGADHWEAFGEGFTLGVGRFPGFSCENILYPGEKGADSSLRYEAFIQGLQETEARIVIEQAIESGGVPSALKKQLRQALISYANEKAFSFGYHTYARENYGWRARARIIYNAAAKVSKTLAKK</sequence>
<feature type="non-terminal residue" evidence="3">
    <location>
        <position position="1"/>
    </location>
</feature>
<dbReference type="InterPro" id="IPR025150">
    <property type="entry name" value="GH123_cat"/>
</dbReference>
<dbReference type="Pfam" id="PF13320">
    <property type="entry name" value="GH123_cat"/>
    <property type="match status" value="1"/>
</dbReference>
<dbReference type="Pfam" id="PF22680">
    <property type="entry name" value="Glyco_hydro_123_N_2"/>
    <property type="match status" value="1"/>
</dbReference>
<reference evidence="3" key="1">
    <citation type="journal article" date="2015" name="Nature">
        <title>Complex archaea that bridge the gap between prokaryotes and eukaryotes.</title>
        <authorList>
            <person name="Spang A."/>
            <person name="Saw J.H."/>
            <person name="Jorgensen S.L."/>
            <person name="Zaremba-Niedzwiedzka K."/>
            <person name="Martijn J."/>
            <person name="Lind A.E."/>
            <person name="van Eijk R."/>
            <person name="Schleper C."/>
            <person name="Guy L."/>
            <person name="Ettema T.J."/>
        </authorList>
    </citation>
    <scope>NUCLEOTIDE SEQUENCE</scope>
</reference>
<dbReference type="InterPro" id="IPR053850">
    <property type="entry name" value="Glyco_hydro_123_N_2"/>
</dbReference>